<name>A0ABN8VCU4_STRGL</name>
<reference evidence="2" key="1">
    <citation type="submission" date="2022-03" db="EMBL/GenBank/DDBJ databases">
        <authorList>
            <person name="Leyn A S."/>
        </authorList>
    </citation>
    <scope>NUCLEOTIDE SEQUENCE</scope>
    <source>
        <strain evidence="2">Streptomyces globisporus 4-3</strain>
    </source>
</reference>
<comment type="caution">
    <text evidence="2">The sequence shown here is derived from an EMBL/GenBank/DDBJ whole genome shotgun (WGS) entry which is preliminary data.</text>
</comment>
<accession>A0ABN8VCU4</accession>
<protein>
    <submittedName>
        <fullName evidence="2">Uncharacterized protein</fullName>
    </submittedName>
</protein>
<dbReference type="EMBL" id="CAKXYP010000021">
    <property type="protein sequence ID" value="CAH9418888.1"/>
    <property type="molecule type" value="Genomic_DNA"/>
</dbReference>
<evidence type="ECO:0000313" key="3">
    <source>
        <dbReference type="Proteomes" id="UP001154015"/>
    </source>
</evidence>
<keyword evidence="3" id="KW-1185">Reference proteome</keyword>
<dbReference type="Proteomes" id="UP001154015">
    <property type="component" value="Unassembled WGS sequence"/>
</dbReference>
<feature type="region of interest" description="Disordered" evidence="1">
    <location>
        <begin position="84"/>
        <end position="128"/>
    </location>
</feature>
<feature type="region of interest" description="Disordered" evidence="1">
    <location>
        <begin position="20"/>
        <end position="57"/>
    </location>
</feature>
<feature type="compositionally biased region" description="Basic residues" evidence="1">
    <location>
        <begin position="87"/>
        <end position="98"/>
    </location>
</feature>
<proteinExistence type="predicted"/>
<feature type="compositionally biased region" description="Basic residues" evidence="1">
    <location>
        <begin position="30"/>
        <end position="46"/>
    </location>
</feature>
<gene>
    <name evidence="2" type="ORF">SGL43_05940</name>
</gene>
<organism evidence="2 3">
    <name type="scientific">Streptomyces globisporus</name>
    <dbReference type="NCBI Taxonomy" id="1908"/>
    <lineage>
        <taxon>Bacteria</taxon>
        <taxon>Bacillati</taxon>
        <taxon>Actinomycetota</taxon>
        <taxon>Actinomycetes</taxon>
        <taxon>Kitasatosporales</taxon>
        <taxon>Streptomycetaceae</taxon>
        <taxon>Streptomyces</taxon>
    </lineage>
</organism>
<sequence length="128" mass="13418">MVRRSREAARAGAPWAAWCCGADRGTHASGGRRRRRGLRRSARRRSGIGAGAAGRAVTPGAWNAGCRCRERARRSLAVAVQCGTARSGRRVGGRRGHSHGAGYRGQRGAGPVRALTRLGASHGPSVRG</sequence>
<evidence type="ECO:0000313" key="2">
    <source>
        <dbReference type="EMBL" id="CAH9418888.1"/>
    </source>
</evidence>
<evidence type="ECO:0000256" key="1">
    <source>
        <dbReference type="SAM" id="MobiDB-lite"/>
    </source>
</evidence>